<feature type="transmembrane region" description="Helical" evidence="1">
    <location>
        <begin position="206"/>
        <end position="224"/>
    </location>
</feature>
<keyword evidence="1" id="KW-0812">Transmembrane</keyword>
<feature type="transmembrane region" description="Helical" evidence="1">
    <location>
        <begin position="56"/>
        <end position="77"/>
    </location>
</feature>
<gene>
    <name evidence="2" type="ORF">QQ91_0010225</name>
</gene>
<dbReference type="Proteomes" id="UP000031561">
    <property type="component" value="Unassembled WGS sequence"/>
</dbReference>
<evidence type="ECO:0000313" key="2">
    <source>
        <dbReference type="EMBL" id="MCM1983197.1"/>
    </source>
</evidence>
<protein>
    <submittedName>
        <fullName evidence="2">Uncharacterized protein</fullName>
    </submittedName>
</protein>
<evidence type="ECO:0000313" key="3">
    <source>
        <dbReference type="Proteomes" id="UP000031561"/>
    </source>
</evidence>
<sequence length="239" mass="27233">MVLFSPFRVRVRDADHLLRLLILWECLLAGVYLLTTLTGMTGPIQQLFDLDREKTIPALFSALQLLGIGVAFWFSGLWSQSYRVSYAGFLKFAGLGFVFLALDEAAAIHERIGKYLRHFDWIPRLSGAHGGVWIWVYLSLALVILVITHRRILALWREHPKIVLLLAAGLGIFLLGAVGMEILSYLFFRQAEQSWLYILQVALEELLEMIGASVVLYAVGVLMIRLRNPHYRARQPLRN</sequence>
<keyword evidence="1" id="KW-0472">Membrane</keyword>
<feature type="transmembrane region" description="Helical" evidence="1">
    <location>
        <begin position="21"/>
        <end position="44"/>
    </location>
</feature>
<keyword evidence="1" id="KW-1133">Transmembrane helix</keyword>
<feature type="transmembrane region" description="Helical" evidence="1">
    <location>
        <begin position="128"/>
        <end position="150"/>
    </location>
</feature>
<keyword evidence="3" id="KW-1185">Reference proteome</keyword>
<name>A0ABD4T3V9_9CYAN</name>
<feature type="transmembrane region" description="Helical" evidence="1">
    <location>
        <begin position="162"/>
        <end position="186"/>
    </location>
</feature>
<comment type="caution">
    <text evidence="2">The sequence shown here is derived from an EMBL/GenBank/DDBJ whole genome shotgun (WGS) entry which is preliminary data.</text>
</comment>
<dbReference type="EMBL" id="JTHE03000058">
    <property type="protein sequence ID" value="MCM1983197.1"/>
    <property type="molecule type" value="Genomic_DNA"/>
</dbReference>
<reference evidence="2 3" key="1">
    <citation type="journal article" date="2015" name="Genome Announc.">
        <title>Draft Genome Sequence of Filamentous Marine Cyanobacterium Lyngbya confervoides Strain BDU141951.</title>
        <authorList>
            <person name="Chandrababunaidu M.M."/>
            <person name="Sen D."/>
            <person name="Tripathy S."/>
        </authorList>
    </citation>
    <scope>NUCLEOTIDE SEQUENCE [LARGE SCALE GENOMIC DNA]</scope>
    <source>
        <strain evidence="2 3">BDU141951</strain>
    </source>
</reference>
<accession>A0ABD4T3V9</accession>
<feature type="transmembrane region" description="Helical" evidence="1">
    <location>
        <begin position="89"/>
        <end position="108"/>
    </location>
</feature>
<proteinExistence type="predicted"/>
<dbReference type="RefSeq" id="WP_166282089.1">
    <property type="nucleotide sequence ID" value="NZ_JTHE03000058.1"/>
</dbReference>
<dbReference type="AlphaFoldDB" id="A0ABD4T3V9"/>
<organism evidence="2 3">
    <name type="scientific">Lyngbya confervoides BDU141951</name>
    <dbReference type="NCBI Taxonomy" id="1574623"/>
    <lineage>
        <taxon>Bacteria</taxon>
        <taxon>Bacillati</taxon>
        <taxon>Cyanobacteriota</taxon>
        <taxon>Cyanophyceae</taxon>
        <taxon>Oscillatoriophycideae</taxon>
        <taxon>Oscillatoriales</taxon>
        <taxon>Microcoleaceae</taxon>
        <taxon>Lyngbya</taxon>
    </lineage>
</organism>
<evidence type="ECO:0000256" key="1">
    <source>
        <dbReference type="SAM" id="Phobius"/>
    </source>
</evidence>